<proteinExistence type="predicted"/>
<protein>
    <submittedName>
        <fullName evidence="4">Peptidase S41</fullName>
    </submittedName>
</protein>
<keyword evidence="1" id="KW-1133">Transmembrane helix</keyword>
<dbReference type="InterPro" id="IPR036034">
    <property type="entry name" value="PDZ_sf"/>
</dbReference>
<dbReference type="PANTHER" id="PTHR32060">
    <property type="entry name" value="TAIL-SPECIFIC PROTEASE"/>
    <property type="match status" value="1"/>
</dbReference>
<dbReference type="Pfam" id="PF17820">
    <property type="entry name" value="PDZ_6"/>
    <property type="match status" value="1"/>
</dbReference>
<evidence type="ECO:0000313" key="5">
    <source>
        <dbReference type="Proteomes" id="UP001228113"/>
    </source>
</evidence>
<dbReference type="SMART" id="SM00245">
    <property type="entry name" value="TSPc"/>
    <property type="match status" value="1"/>
</dbReference>
<evidence type="ECO:0000259" key="3">
    <source>
        <dbReference type="SMART" id="SM00245"/>
    </source>
</evidence>
<dbReference type="InterPro" id="IPR029045">
    <property type="entry name" value="ClpP/crotonase-like_dom_sf"/>
</dbReference>
<reference evidence="4" key="1">
    <citation type="journal article" date="2023" name="Int. J. Syst. Evol. Microbiol.">
        <title>Mesoterricola silvestris gen. nov., sp. nov., Mesoterricola sediminis sp. nov., Geothrix oryzae sp. nov., Geothrix edaphica sp. nov., Geothrix rubra sp. nov., and Geothrix limicola sp. nov., six novel members of Acidobacteriota isolated from soils.</title>
        <authorList>
            <person name="Itoh H."/>
            <person name="Sugisawa Y."/>
            <person name="Mise K."/>
            <person name="Xu Z."/>
            <person name="Kuniyasu M."/>
            <person name="Ushijima N."/>
            <person name="Kawano K."/>
            <person name="Kobayashi E."/>
            <person name="Shiratori Y."/>
            <person name="Masuda Y."/>
            <person name="Senoo K."/>
        </authorList>
    </citation>
    <scope>NUCLEOTIDE SEQUENCE</scope>
    <source>
        <strain evidence="4">W786</strain>
    </source>
</reference>
<dbReference type="AlphaFoldDB" id="A0AA48GY30"/>
<accession>A0AA48GY30</accession>
<dbReference type="GO" id="GO:0004175">
    <property type="term" value="F:endopeptidase activity"/>
    <property type="evidence" value="ECO:0007669"/>
    <property type="project" value="TreeGrafter"/>
</dbReference>
<organism evidence="4 5">
    <name type="scientific">Mesoterricola sediminis</name>
    <dbReference type="NCBI Taxonomy" id="2927980"/>
    <lineage>
        <taxon>Bacteria</taxon>
        <taxon>Pseudomonadati</taxon>
        <taxon>Acidobacteriota</taxon>
        <taxon>Holophagae</taxon>
        <taxon>Holophagales</taxon>
        <taxon>Holophagaceae</taxon>
        <taxon>Mesoterricola</taxon>
    </lineage>
</organism>
<dbReference type="InterPro" id="IPR005151">
    <property type="entry name" value="Tail-specific_protease"/>
</dbReference>
<dbReference type="InterPro" id="IPR001478">
    <property type="entry name" value="PDZ"/>
</dbReference>
<dbReference type="EMBL" id="AP027081">
    <property type="protein sequence ID" value="BDU76515.1"/>
    <property type="molecule type" value="Genomic_DNA"/>
</dbReference>
<dbReference type="SMART" id="SM00228">
    <property type="entry name" value="PDZ"/>
    <property type="match status" value="1"/>
</dbReference>
<dbReference type="InterPro" id="IPR041489">
    <property type="entry name" value="PDZ_6"/>
</dbReference>
<evidence type="ECO:0000259" key="2">
    <source>
        <dbReference type="SMART" id="SM00228"/>
    </source>
</evidence>
<dbReference type="GO" id="GO:0007165">
    <property type="term" value="P:signal transduction"/>
    <property type="evidence" value="ECO:0007669"/>
    <property type="project" value="TreeGrafter"/>
</dbReference>
<dbReference type="SUPFAM" id="SSF52096">
    <property type="entry name" value="ClpP/crotonase"/>
    <property type="match status" value="1"/>
</dbReference>
<dbReference type="GO" id="GO:0030288">
    <property type="term" value="C:outer membrane-bounded periplasmic space"/>
    <property type="evidence" value="ECO:0007669"/>
    <property type="project" value="TreeGrafter"/>
</dbReference>
<dbReference type="Gene3D" id="2.30.42.10">
    <property type="match status" value="1"/>
</dbReference>
<dbReference type="GO" id="GO:0006508">
    <property type="term" value="P:proteolysis"/>
    <property type="evidence" value="ECO:0007669"/>
    <property type="project" value="InterPro"/>
</dbReference>
<keyword evidence="1" id="KW-0812">Transmembrane</keyword>
<evidence type="ECO:0000256" key="1">
    <source>
        <dbReference type="SAM" id="Phobius"/>
    </source>
</evidence>
<feature type="domain" description="Tail specific protease" evidence="3">
    <location>
        <begin position="188"/>
        <end position="390"/>
    </location>
</feature>
<sequence length="440" mass="46887">MISRPGRESAYTKGMHQRTWLSLLTFPMVAVFSYPVIVHPAQEAPRREVKAAPQDPLAGLSDIQDVLQLVRDNYVDPPDMEKVVGGGIQAALERAHPLNAYLSPEDLRLPDPGPAEIGIRVQKRQIYAQVLAVTTGSPAAKAGFQPGDVIRKIDEDSIGPMSAWTLERRLRGAVGSQVSLLRYAAATTELKKVTLTREKIQRPPAFIRKEAKATLLGFEDLDPGRTGELKNVLAGLDRSLPLVLDLRRCSGGDLGEAALVAGLFAGPGLLATVQETGRPDQPVAIVPAGLPPFAKLAVITGPWTAGAPEALAAALKKQGVPVFGERTMAMGVERTRFLLRQGGAAEVVNRRWLGAGGEYLGLGGDRPEALKPKAGGETLQPGVVPDHVFKNMKPEEDPLPKILEILAQGPKAAKLQPPAPARKAAVLMSSLASDQALDAV</sequence>
<evidence type="ECO:0000313" key="4">
    <source>
        <dbReference type="EMBL" id="BDU76515.1"/>
    </source>
</evidence>
<keyword evidence="1" id="KW-0472">Membrane</keyword>
<dbReference type="Gene3D" id="3.30.750.44">
    <property type="match status" value="1"/>
</dbReference>
<name>A0AA48GY30_9BACT</name>
<dbReference type="Pfam" id="PF03572">
    <property type="entry name" value="Peptidase_S41"/>
    <property type="match status" value="1"/>
</dbReference>
<dbReference type="GO" id="GO:0008236">
    <property type="term" value="F:serine-type peptidase activity"/>
    <property type="evidence" value="ECO:0007669"/>
    <property type="project" value="InterPro"/>
</dbReference>
<dbReference type="SUPFAM" id="SSF50156">
    <property type="entry name" value="PDZ domain-like"/>
    <property type="match status" value="1"/>
</dbReference>
<keyword evidence="5" id="KW-1185">Reference proteome</keyword>
<dbReference type="Gene3D" id="3.90.226.10">
    <property type="entry name" value="2-enoyl-CoA Hydratase, Chain A, domain 1"/>
    <property type="match status" value="1"/>
</dbReference>
<feature type="domain" description="PDZ" evidence="2">
    <location>
        <begin position="115"/>
        <end position="186"/>
    </location>
</feature>
<feature type="transmembrane region" description="Helical" evidence="1">
    <location>
        <begin position="20"/>
        <end position="37"/>
    </location>
</feature>
<gene>
    <name evidence="4" type="ORF">METESE_14730</name>
</gene>
<dbReference type="Proteomes" id="UP001228113">
    <property type="component" value="Chromosome"/>
</dbReference>
<dbReference type="PANTHER" id="PTHR32060:SF30">
    <property type="entry name" value="CARBOXY-TERMINAL PROCESSING PROTEASE CTPA"/>
    <property type="match status" value="1"/>
</dbReference>
<dbReference type="KEGG" id="msea:METESE_14730"/>